<evidence type="ECO:0000313" key="3">
    <source>
        <dbReference type="Proteomes" id="UP000887159"/>
    </source>
</evidence>
<gene>
    <name evidence="2" type="ORF">TNCV_209131</name>
</gene>
<evidence type="ECO:0000313" key="2">
    <source>
        <dbReference type="EMBL" id="GFY20281.1"/>
    </source>
</evidence>
<protein>
    <submittedName>
        <fullName evidence="2">Uncharacterized protein</fullName>
    </submittedName>
</protein>
<keyword evidence="3" id="KW-1185">Reference proteome</keyword>
<accession>A0A8X6SY27</accession>
<name>A0A8X6SY27_TRICX</name>
<reference evidence="2" key="1">
    <citation type="submission" date="2020-08" db="EMBL/GenBank/DDBJ databases">
        <title>Multicomponent nature underlies the extraordinary mechanical properties of spider dragline silk.</title>
        <authorList>
            <person name="Kono N."/>
            <person name="Nakamura H."/>
            <person name="Mori M."/>
            <person name="Yoshida Y."/>
            <person name="Ohtoshi R."/>
            <person name="Malay A.D."/>
            <person name="Moran D.A.P."/>
            <person name="Tomita M."/>
            <person name="Numata K."/>
            <person name="Arakawa K."/>
        </authorList>
    </citation>
    <scope>NUCLEOTIDE SEQUENCE</scope>
</reference>
<comment type="caution">
    <text evidence="2">The sequence shown here is derived from an EMBL/GenBank/DDBJ whole genome shotgun (WGS) entry which is preliminary data.</text>
</comment>
<dbReference type="EMBL" id="BMAU01021355">
    <property type="protein sequence ID" value="GFY20281.1"/>
    <property type="molecule type" value="Genomic_DNA"/>
</dbReference>
<feature type="region of interest" description="Disordered" evidence="1">
    <location>
        <begin position="1"/>
        <end position="58"/>
    </location>
</feature>
<sequence length="80" mass="9525">MSDMETDQKYPKHDIGMPDLSYIFHPPGKDTRRKQKDPKRKAVEPPPEETDSDKCRRHKEIQKRIKMMNGRLLPRTLHSK</sequence>
<evidence type="ECO:0000256" key="1">
    <source>
        <dbReference type="SAM" id="MobiDB-lite"/>
    </source>
</evidence>
<dbReference type="AlphaFoldDB" id="A0A8X6SY27"/>
<organism evidence="2 3">
    <name type="scientific">Trichonephila clavipes</name>
    <name type="common">Golden silk orbweaver</name>
    <name type="synonym">Nephila clavipes</name>
    <dbReference type="NCBI Taxonomy" id="2585209"/>
    <lineage>
        <taxon>Eukaryota</taxon>
        <taxon>Metazoa</taxon>
        <taxon>Ecdysozoa</taxon>
        <taxon>Arthropoda</taxon>
        <taxon>Chelicerata</taxon>
        <taxon>Arachnida</taxon>
        <taxon>Araneae</taxon>
        <taxon>Araneomorphae</taxon>
        <taxon>Entelegynae</taxon>
        <taxon>Araneoidea</taxon>
        <taxon>Nephilidae</taxon>
        <taxon>Trichonephila</taxon>
    </lineage>
</organism>
<feature type="compositionally biased region" description="Basic and acidic residues" evidence="1">
    <location>
        <begin position="1"/>
        <end position="16"/>
    </location>
</feature>
<dbReference type="Proteomes" id="UP000887159">
    <property type="component" value="Unassembled WGS sequence"/>
</dbReference>
<proteinExistence type="predicted"/>